<gene>
    <name evidence="1" type="ORF">ACFO0B_11605</name>
</gene>
<organism evidence="1 2">
    <name type="scientific">Nocardia jiangsuensis</name>
    <dbReference type="NCBI Taxonomy" id="1691563"/>
    <lineage>
        <taxon>Bacteria</taxon>
        <taxon>Bacillati</taxon>
        <taxon>Actinomycetota</taxon>
        <taxon>Actinomycetes</taxon>
        <taxon>Mycobacteriales</taxon>
        <taxon>Nocardiaceae</taxon>
        <taxon>Nocardia</taxon>
    </lineage>
</organism>
<proteinExistence type="predicted"/>
<dbReference type="SUPFAM" id="SSF140453">
    <property type="entry name" value="EsxAB dimer-like"/>
    <property type="match status" value="1"/>
</dbReference>
<name>A0ABV8DT84_9NOCA</name>
<accession>A0ABV8DT84</accession>
<evidence type="ECO:0000313" key="2">
    <source>
        <dbReference type="Proteomes" id="UP001595696"/>
    </source>
</evidence>
<dbReference type="Proteomes" id="UP001595696">
    <property type="component" value="Unassembled WGS sequence"/>
</dbReference>
<dbReference type="InterPro" id="IPR022536">
    <property type="entry name" value="EspC"/>
</dbReference>
<dbReference type="InterPro" id="IPR036689">
    <property type="entry name" value="ESAT-6-like_sf"/>
</dbReference>
<comment type="caution">
    <text evidence="1">The sequence shown here is derived from an EMBL/GenBank/DDBJ whole genome shotgun (WGS) entry which is preliminary data.</text>
</comment>
<evidence type="ECO:0000313" key="1">
    <source>
        <dbReference type="EMBL" id="MFC3962632.1"/>
    </source>
</evidence>
<keyword evidence="2" id="KW-1185">Reference proteome</keyword>
<protein>
    <submittedName>
        <fullName evidence="1">Type VII secretion target</fullName>
    </submittedName>
</protein>
<dbReference type="EMBL" id="JBHSAX010000011">
    <property type="protein sequence ID" value="MFC3962632.1"/>
    <property type="molecule type" value="Genomic_DNA"/>
</dbReference>
<sequence>MVESTGNPSEAIRVDPDVLRTFAQRLGAEAGAVTGLAAGEPFAPAVNALPGTGIGAAAEAAGAALDGALQRIGARLSTVAENLRTAAGGYDLDEAEFAHRLGTIGLPS</sequence>
<dbReference type="Gene3D" id="1.10.287.1060">
    <property type="entry name" value="ESAT-6-like"/>
    <property type="match status" value="1"/>
</dbReference>
<reference evidence="2" key="1">
    <citation type="journal article" date="2019" name="Int. J. Syst. Evol. Microbiol.">
        <title>The Global Catalogue of Microorganisms (GCM) 10K type strain sequencing project: providing services to taxonomists for standard genome sequencing and annotation.</title>
        <authorList>
            <consortium name="The Broad Institute Genomics Platform"/>
            <consortium name="The Broad Institute Genome Sequencing Center for Infectious Disease"/>
            <person name="Wu L."/>
            <person name="Ma J."/>
        </authorList>
    </citation>
    <scope>NUCLEOTIDE SEQUENCE [LARGE SCALE GENOMIC DNA]</scope>
    <source>
        <strain evidence="2">CGMCC 4.7330</strain>
    </source>
</reference>
<dbReference type="RefSeq" id="WP_378612405.1">
    <property type="nucleotide sequence ID" value="NZ_JBHSAX010000011.1"/>
</dbReference>
<dbReference type="Pfam" id="PF10824">
    <property type="entry name" value="T7SS_ESX_EspC"/>
    <property type="match status" value="1"/>
</dbReference>